<dbReference type="Proteomes" id="UP000231194">
    <property type="component" value="Unassembled WGS sequence"/>
</dbReference>
<proteinExistence type="predicted"/>
<name>A0A2M8R7I4_9BRAD</name>
<dbReference type="EMBL" id="PGVG01000014">
    <property type="protein sequence ID" value="PJG53784.1"/>
    <property type="molecule type" value="Genomic_DNA"/>
</dbReference>
<comment type="caution">
    <text evidence="2">The sequence shown here is derived from an EMBL/GenBank/DDBJ whole genome shotgun (WGS) entry which is preliminary data.</text>
</comment>
<gene>
    <name evidence="2" type="ORF">CVM73_18870</name>
</gene>
<evidence type="ECO:0000256" key="1">
    <source>
        <dbReference type="SAM" id="MobiDB-lite"/>
    </source>
</evidence>
<dbReference type="AlphaFoldDB" id="A0A2M8R7I4"/>
<organism evidence="2 3">
    <name type="scientific">Bradyrhizobium forestalis</name>
    <dbReference type="NCBI Taxonomy" id="1419263"/>
    <lineage>
        <taxon>Bacteria</taxon>
        <taxon>Pseudomonadati</taxon>
        <taxon>Pseudomonadota</taxon>
        <taxon>Alphaproteobacteria</taxon>
        <taxon>Hyphomicrobiales</taxon>
        <taxon>Nitrobacteraceae</taxon>
        <taxon>Bradyrhizobium</taxon>
    </lineage>
</organism>
<reference evidence="2 3" key="1">
    <citation type="submission" date="2017-11" db="EMBL/GenBank/DDBJ databases">
        <title>Bradyrhizobium forestalis sp. nov., an efficient nitrogen-fixing bacterium isolated from nodules of forest legume species in the Amazon.</title>
        <authorList>
            <person name="Costa E.M."/>
            <person name="Guimaraes A."/>
            <person name="Carvalho T.S."/>
            <person name="Rodrigues T.L."/>
            <person name="Ribeiro P.R.A."/>
            <person name="Lebbe L."/>
            <person name="Willems A."/>
            <person name="Moreira F.M.S."/>
        </authorList>
    </citation>
    <scope>NUCLEOTIDE SEQUENCE [LARGE SCALE GENOMIC DNA]</scope>
    <source>
        <strain evidence="2 3">INPA54B</strain>
    </source>
</reference>
<dbReference type="OrthoDB" id="8243365at2"/>
<accession>A0A2M8R7I4</accession>
<sequence>MQNTIQVGRRIVPIEQIALIEPFDRETQKNMRSDRTFRSRIVLLNRDSVLSESDSLALAEEHAFRILLKDNVATNPAVSFSVETFEPTASLQPSKPFASRLMWRDERGDVQSKLLLTEVEDLIATVVRGAPSQIDQADQRPVRLPRRRRRATPATAPQT</sequence>
<evidence type="ECO:0000313" key="2">
    <source>
        <dbReference type="EMBL" id="PJG53784.1"/>
    </source>
</evidence>
<feature type="region of interest" description="Disordered" evidence="1">
    <location>
        <begin position="134"/>
        <end position="159"/>
    </location>
</feature>
<evidence type="ECO:0000313" key="3">
    <source>
        <dbReference type="Proteomes" id="UP000231194"/>
    </source>
</evidence>
<keyword evidence="3" id="KW-1185">Reference proteome</keyword>
<dbReference type="RefSeq" id="WP_100233399.1">
    <property type="nucleotide sequence ID" value="NZ_PGVG01000014.1"/>
</dbReference>
<protein>
    <submittedName>
        <fullName evidence="2">Uncharacterized protein</fullName>
    </submittedName>
</protein>